<dbReference type="InterPro" id="IPR001497">
    <property type="entry name" value="MethylDNA_cys_MeTrfase_AS"/>
</dbReference>
<evidence type="ECO:0000259" key="10">
    <source>
        <dbReference type="Pfam" id="PF02870"/>
    </source>
</evidence>
<evidence type="ECO:0000313" key="12">
    <source>
        <dbReference type="Proteomes" id="UP001157091"/>
    </source>
</evidence>
<dbReference type="EMBL" id="BSUK01000001">
    <property type="protein sequence ID" value="GMA22583.1"/>
    <property type="molecule type" value="Genomic_DNA"/>
</dbReference>
<comment type="miscellaneous">
    <text evidence="8">This enzyme catalyzes only one turnover and therefore is not strictly catalytic. According to one definition, an enzyme is a biocatalyst that acts repeatedly and over many reaction cycles.</text>
</comment>
<organism evidence="11 12">
    <name type="scientific">Luteimicrobium album</name>
    <dbReference type="NCBI Taxonomy" id="1054550"/>
    <lineage>
        <taxon>Bacteria</taxon>
        <taxon>Bacillati</taxon>
        <taxon>Actinomycetota</taxon>
        <taxon>Actinomycetes</taxon>
        <taxon>Micrococcales</taxon>
        <taxon>Luteimicrobium</taxon>
    </lineage>
</organism>
<dbReference type="Pfam" id="PF01035">
    <property type="entry name" value="DNA_binding_1"/>
    <property type="match status" value="1"/>
</dbReference>
<evidence type="ECO:0000256" key="6">
    <source>
        <dbReference type="ARBA" id="ARBA00023204"/>
    </source>
</evidence>
<evidence type="ECO:0000256" key="5">
    <source>
        <dbReference type="ARBA" id="ARBA00022763"/>
    </source>
</evidence>
<dbReference type="PANTHER" id="PTHR10815">
    <property type="entry name" value="METHYLATED-DNA--PROTEIN-CYSTEINE METHYLTRANSFERASE"/>
    <property type="match status" value="1"/>
</dbReference>
<dbReference type="RefSeq" id="WP_284291676.1">
    <property type="nucleotide sequence ID" value="NZ_BSUK01000001.1"/>
</dbReference>
<keyword evidence="4 8" id="KW-0808">Transferase</keyword>
<dbReference type="SUPFAM" id="SSF53155">
    <property type="entry name" value="Methylated DNA-protein cysteine methyltransferase domain"/>
    <property type="match status" value="1"/>
</dbReference>
<keyword evidence="3 8" id="KW-0489">Methyltransferase</keyword>
<comment type="caution">
    <text evidence="11">The sequence shown here is derived from an EMBL/GenBank/DDBJ whole genome shotgun (WGS) entry which is preliminary data.</text>
</comment>
<dbReference type="NCBIfam" id="TIGR00589">
    <property type="entry name" value="ogt"/>
    <property type="match status" value="1"/>
</dbReference>
<evidence type="ECO:0000256" key="1">
    <source>
        <dbReference type="ARBA" id="ARBA00001286"/>
    </source>
</evidence>
<feature type="domain" description="Methylguanine DNA methyltransferase ribonuclease-like" evidence="10">
    <location>
        <begin position="11"/>
        <end position="82"/>
    </location>
</feature>
<dbReference type="Pfam" id="PF02870">
    <property type="entry name" value="Methyltransf_1N"/>
    <property type="match status" value="1"/>
</dbReference>
<gene>
    <name evidence="11" type="ORF">GCM10025864_03420</name>
</gene>
<feature type="active site" description="Nucleophile; methyl group acceptor" evidence="8">
    <location>
        <position position="139"/>
    </location>
</feature>
<dbReference type="PROSITE" id="PS00374">
    <property type="entry name" value="MGMT"/>
    <property type="match status" value="1"/>
</dbReference>
<comment type="catalytic activity">
    <reaction evidence="1 8">
        <text>a 4-O-methyl-thymidine in DNA + L-cysteinyl-[protein] = a thymidine in DNA + S-methyl-L-cysteinyl-[protein]</text>
        <dbReference type="Rhea" id="RHEA:53428"/>
        <dbReference type="Rhea" id="RHEA-COMP:10131"/>
        <dbReference type="Rhea" id="RHEA-COMP:10132"/>
        <dbReference type="Rhea" id="RHEA-COMP:13555"/>
        <dbReference type="Rhea" id="RHEA-COMP:13556"/>
        <dbReference type="ChEBI" id="CHEBI:29950"/>
        <dbReference type="ChEBI" id="CHEBI:82612"/>
        <dbReference type="ChEBI" id="CHEBI:137386"/>
        <dbReference type="ChEBI" id="CHEBI:137387"/>
        <dbReference type="EC" id="2.1.1.63"/>
    </reaction>
</comment>
<dbReference type="InterPro" id="IPR036388">
    <property type="entry name" value="WH-like_DNA-bd_sf"/>
</dbReference>
<dbReference type="EC" id="2.1.1.63" evidence="8"/>
<dbReference type="GO" id="GO:0032259">
    <property type="term" value="P:methylation"/>
    <property type="evidence" value="ECO:0007669"/>
    <property type="project" value="UniProtKB-KW"/>
</dbReference>
<evidence type="ECO:0000256" key="8">
    <source>
        <dbReference type="HAMAP-Rule" id="MF_00772"/>
    </source>
</evidence>
<evidence type="ECO:0000256" key="4">
    <source>
        <dbReference type="ARBA" id="ARBA00022679"/>
    </source>
</evidence>
<dbReference type="Proteomes" id="UP001157091">
    <property type="component" value="Unassembled WGS sequence"/>
</dbReference>
<evidence type="ECO:0000259" key="9">
    <source>
        <dbReference type="Pfam" id="PF01035"/>
    </source>
</evidence>
<reference evidence="12" key="1">
    <citation type="journal article" date="2019" name="Int. J. Syst. Evol. Microbiol.">
        <title>The Global Catalogue of Microorganisms (GCM) 10K type strain sequencing project: providing services to taxonomists for standard genome sequencing and annotation.</title>
        <authorList>
            <consortium name="The Broad Institute Genomics Platform"/>
            <consortium name="The Broad Institute Genome Sequencing Center for Infectious Disease"/>
            <person name="Wu L."/>
            <person name="Ma J."/>
        </authorList>
    </citation>
    <scope>NUCLEOTIDE SEQUENCE [LARGE SCALE GENOMIC DNA]</scope>
    <source>
        <strain evidence="12">NBRC 106348</strain>
    </source>
</reference>
<evidence type="ECO:0000313" key="11">
    <source>
        <dbReference type="EMBL" id="GMA22583.1"/>
    </source>
</evidence>
<comment type="subcellular location">
    <subcellularLocation>
        <location evidence="8">Cytoplasm</location>
    </subcellularLocation>
</comment>
<dbReference type="InterPro" id="IPR023546">
    <property type="entry name" value="MGMT"/>
</dbReference>
<evidence type="ECO:0000256" key="2">
    <source>
        <dbReference type="ARBA" id="ARBA00022490"/>
    </source>
</evidence>
<dbReference type="PANTHER" id="PTHR10815:SF5">
    <property type="entry name" value="METHYLATED-DNA--PROTEIN-CYSTEINE METHYLTRANSFERASE"/>
    <property type="match status" value="1"/>
</dbReference>
<dbReference type="Gene3D" id="3.30.160.70">
    <property type="entry name" value="Methylated DNA-protein cysteine methyltransferase domain"/>
    <property type="match status" value="1"/>
</dbReference>
<keyword evidence="6 8" id="KW-0234">DNA repair</keyword>
<dbReference type="InterPro" id="IPR014048">
    <property type="entry name" value="MethylDNA_cys_MeTrfase_DNA-bd"/>
</dbReference>
<dbReference type="InterPro" id="IPR008332">
    <property type="entry name" value="MethylG_MeTrfase_N"/>
</dbReference>
<dbReference type="InterPro" id="IPR036631">
    <property type="entry name" value="MGMT_N_sf"/>
</dbReference>
<name>A0ABQ6HY32_9MICO</name>
<dbReference type="CDD" id="cd06445">
    <property type="entry name" value="ATase"/>
    <property type="match status" value="1"/>
</dbReference>
<dbReference type="Gene3D" id="1.10.10.10">
    <property type="entry name" value="Winged helix-like DNA-binding domain superfamily/Winged helix DNA-binding domain"/>
    <property type="match status" value="1"/>
</dbReference>
<comment type="similarity">
    <text evidence="8">Belongs to the MGMT family.</text>
</comment>
<comment type="catalytic activity">
    <reaction evidence="7 8">
        <text>a 6-O-methyl-2'-deoxyguanosine in DNA + L-cysteinyl-[protein] = S-methyl-L-cysteinyl-[protein] + a 2'-deoxyguanosine in DNA</text>
        <dbReference type="Rhea" id="RHEA:24000"/>
        <dbReference type="Rhea" id="RHEA-COMP:10131"/>
        <dbReference type="Rhea" id="RHEA-COMP:10132"/>
        <dbReference type="Rhea" id="RHEA-COMP:11367"/>
        <dbReference type="Rhea" id="RHEA-COMP:11368"/>
        <dbReference type="ChEBI" id="CHEBI:29950"/>
        <dbReference type="ChEBI" id="CHEBI:82612"/>
        <dbReference type="ChEBI" id="CHEBI:85445"/>
        <dbReference type="ChEBI" id="CHEBI:85448"/>
        <dbReference type="EC" id="2.1.1.63"/>
    </reaction>
</comment>
<keyword evidence="12" id="KW-1185">Reference proteome</keyword>
<sequence>MTINTVTTTTVHTVIDSPLGALTLVADDGRLAALYMTAQRHLPPDARLGDEVSVDDPVFAGAVRELREYFAGDRTSFDLDLAPRGSDFQRAVWLRLREIPFGVTTTYGTIAADLGLPPSAARAVGGAVGRNPLGVVVPCHRVVGANGALTGYAGGLDRKVWLLEHEGVLV</sequence>
<feature type="domain" description="Methylated-DNA-[protein]-cysteine S-methyltransferase DNA binding" evidence="9">
    <location>
        <begin position="87"/>
        <end position="168"/>
    </location>
</feature>
<dbReference type="SUPFAM" id="SSF46767">
    <property type="entry name" value="Methylated DNA-protein cysteine methyltransferase, C-terminal domain"/>
    <property type="match status" value="1"/>
</dbReference>
<dbReference type="InterPro" id="IPR036217">
    <property type="entry name" value="MethylDNA_cys_MeTrfase_DNAb"/>
</dbReference>
<keyword evidence="5 8" id="KW-0227">DNA damage</keyword>
<keyword evidence="2 8" id="KW-0963">Cytoplasm</keyword>
<dbReference type="GO" id="GO:0008168">
    <property type="term" value="F:methyltransferase activity"/>
    <property type="evidence" value="ECO:0007669"/>
    <property type="project" value="UniProtKB-KW"/>
</dbReference>
<protein>
    <recommendedName>
        <fullName evidence="8">Methylated-DNA--protein-cysteine methyltransferase</fullName>
        <ecNumber evidence="8">2.1.1.63</ecNumber>
    </recommendedName>
    <alternativeName>
        <fullName evidence="8">6-O-methylguanine-DNA methyltransferase</fullName>
        <shortName evidence="8">MGMT</shortName>
    </alternativeName>
    <alternativeName>
        <fullName evidence="8">O-6-methylguanine-DNA-alkyltransferase</fullName>
    </alternativeName>
</protein>
<dbReference type="HAMAP" id="MF_00772">
    <property type="entry name" value="OGT"/>
    <property type="match status" value="1"/>
</dbReference>
<evidence type="ECO:0000256" key="3">
    <source>
        <dbReference type="ARBA" id="ARBA00022603"/>
    </source>
</evidence>
<evidence type="ECO:0000256" key="7">
    <source>
        <dbReference type="ARBA" id="ARBA00049348"/>
    </source>
</evidence>
<accession>A0ABQ6HY32</accession>
<comment type="function">
    <text evidence="8">Involved in the cellular defense against the biological effects of O6-methylguanine (O6-MeG) and O4-methylthymine (O4-MeT) in DNA. Repairs the methylated nucleobase in DNA by stoichiometrically transferring the methyl group to a cysteine residue in the enzyme. This is a suicide reaction: the enzyme is irreversibly inactivated.</text>
</comment>
<proteinExistence type="inferred from homology"/>